<dbReference type="PaxDb" id="2711-XP_006480566.1"/>
<evidence type="ECO:0000256" key="6">
    <source>
        <dbReference type="ARBA" id="ARBA00022741"/>
    </source>
</evidence>
<evidence type="ECO:0000313" key="11">
    <source>
        <dbReference type="Proteomes" id="UP000027120"/>
    </source>
</evidence>
<dbReference type="PRINTS" id="PR00094">
    <property type="entry name" value="ADENYLTKNASE"/>
</dbReference>
<dbReference type="PANTHER" id="PTHR23359">
    <property type="entry name" value="NUCLEOTIDE KINASE"/>
    <property type="match status" value="1"/>
</dbReference>
<dbReference type="InterPro" id="IPR006259">
    <property type="entry name" value="Adenyl_kin_sub"/>
</dbReference>
<evidence type="ECO:0000256" key="8">
    <source>
        <dbReference type="ARBA" id="ARBA00031517"/>
    </source>
</evidence>
<reference evidence="10 11" key="1">
    <citation type="submission" date="2014-04" db="EMBL/GenBank/DDBJ databases">
        <authorList>
            <consortium name="International Citrus Genome Consortium"/>
            <person name="Gmitter F."/>
            <person name="Chen C."/>
            <person name="Farmerie W."/>
            <person name="Harkins T."/>
            <person name="Desany B."/>
            <person name="Mohiuddin M."/>
            <person name="Kodira C."/>
            <person name="Borodovsky M."/>
            <person name="Lomsadze A."/>
            <person name="Burns P."/>
            <person name="Jenkins J."/>
            <person name="Prochnik S."/>
            <person name="Shu S."/>
            <person name="Chapman J."/>
            <person name="Pitluck S."/>
            <person name="Schmutz J."/>
            <person name="Rokhsar D."/>
        </authorList>
    </citation>
    <scope>NUCLEOTIDE SEQUENCE</scope>
</reference>
<comment type="similarity">
    <text evidence="2 9">Belongs to the adenylate kinase family.</text>
</comment>
<dbReference type="eggNOG" id="KOG3078">
    <property type="taxonomic scope" value="Eukaryota"/>
</dbReference>
<dbReference type="CDD" id="cd01428">
    <property type="entry name" value="ADK"/>
    <property type="match status" value="1"/>
</dbReference>
<accession>A0A067EDD9</accession>
<gene>
    <name evidence="10" type="ORF">CISIN_1g023080mg</name>
</gene>
<dbReference type="SUPFAM" id="SSF52540">
    <property type="entry name" value="P-loop containing nucleoside triphosphate hydrolases"/>
    <property type="match status" value="1"/>
</dbReference>
<dbReference type="InterPro" id="IPR027417">
    <property type="entry name" value="P-loop_NTPase"/>
</dbReference>
<evidence type="ECO:0000256" key="2">
    <source>
        <dbReference type="ARBA" id="ARBA00007220"/>
    </source>
</evidence>
<dbReference type="NCBIfam" id="TIGR01351">
    <property type="entry name" value="adk"/>
    <property type="match status" value="1"/>
</dbReference>
<proteinExistence type="inferred from homology"/>
<dbReference type="Proteomes" id="UP000027120">
    <property type="component" value="Unassembled WGS sequence"/>
</dbReference>
<dbReference type="PROSITE" id="PS00113">
    <property type="entry name" value="ADENYLATE_KINASE"/>
    <property type="match status" value="1"/>
</dbReference>
<evidence type="ECO:0000256" key="3">
    <source>
        <dbReference type="ARBA" id="ARBA00011245"/>
    </source>
</evidence>
<evidence type="ECO:0000256" key="9">
    <source>
        <dbReference type="RuleBase" id="RU003330"/>
    </source>
</evidence>
<dbReference type="OrthoDB" id="439792at2759"/>
<dbReference type="STRING" id="2711.A0A067EDD9"/>
<evidence type="ECO:0000256" key="1">
    <source>
        <dbReference type="ARBA" id="ARBA00000582"/>
    </source>
</evidence>
<evidence type="ECO:0000313" key="10">
    <source>
        <dbReference type="EMBL" id="KDO51920.1"/>
    </source>
</evidence>
<dbReference type="Gene3D" id="3.40.50.300">
    <property type="entry name" value="P-loop containing nucleotide triphosphate hydrolases"/>
    <property type="match status" value="1"/>
</dbReference>
<dbReference type="KEGG" id="cit:102616896"/>
<evidence type="ECO:0000256" key="5">
    <source>
        <dbReference type="ARBA" id="ARBA00022679"/>
    </source>
</evidence>
<comment type="subunit">
    <text evidence="3">Monomer.</text>
</comment>
<dbReference type="GO" id="GO:0005739">
    <property type="term" value="C:mitochondrion"/>
    <property type="evidence" value="ECO:0000318"/>
    <property type="project" value="GO_Central"/>
</dbReference>
<dbReference type="GO" id="GO:0005524">
    <property type="term" value="F:ATP binding"/>
    <property type="evidence" value="ECO:0007669"/>
    <property type="project" value="InterPro"/>
</dbReference>
<dbReference type="InterPro" id="IPR033690">
    <property type="entry name" value="Adenylat_kinase_CS"/>
</dbReference>
<keyword evidence="5 9" id="KW-0808">Transferase</keyword>
<sequence>MAALSRLSKPSSKFFANITRSVYFYSSASAAPEPEIKSYFQNHNFARKAPKDRNVQWVFLGCPGVGKGTYASRLSKFLGVPHIATGDLVREELASSGSLSQQLSEIVNQGKLVSDEIIFNLLSKRLEAGQAGGESGFILDGFPRTVKQAEILEEVMDIDLVVNLKLCEDVLLEKCLGRRMCSQCGGNFNVANINVKGGNGNPSISMAPLLPPAHCMSKLITRADDTEEVVKERLRVYNEKSQPVEEFYRNRGKLLEFDLPGGIPESWPKLLEALNLDEYEEKQSAAA</sequence>
<dbReference type="GO" id="GO:0005737">
    <property type="term" value="C:cytoplasm"/>
    <property type="evidence" value="ECO:0000318"/>
    <property type="project" value="GO_Central"/>
</dbReference>
<evidence type="ECO:0000256" key="7">
    <source>
        <dbReference type="ARBA" id="ARBA00022777"/>
    </source>
</evidence>
<dbReference type="EC" id="2.7.4.3" evidence="4"/>
<evidence type="ECO:0000256" key="4">
    <source>
        <dbReference type="ARBA" id="ARBA00012955"/>
    </source>
</evidence>
<dbReference type="Pfam" id="PF00406">
    <property type="entry name" value="ADK"/>
    <property type="match status" value="1"/>
</dbReference>
<name>A0A067EDD9_CITSI</name>
<keyword evidence="6" id="KW-0547">Nucleotide-binding</keyword>
<dbReference type="GO" id="GO:0004017">
    <property type="term" value="F:AMP kinase activity"/>
    <property type="evidence" value="ECO:0000318"/>
    <property type="project" value="GO_Central"/>
</dbReference>
<dbReference type="AlphaFoldDB" id="A0A067EDD9"/>
<organism evidence="10 11">
    <name type="scientific">Citrus sinensis</name>
    <name type="common">Sweet orange</name>
    <name type="synonym">Citrus aurantium var. sinensis</name>
    <dbReference type="NCBI Taxonomy" id="2711"/>
    <lineage>
        <taxon>Eukaryota</taxon>
        <taxon>Viridiplantae</taxon>
        <taxon>Streptophyta</taxon>
        <taxon>Embryophyta</taxon>
        <taxon>Tracheophyta</taxon>
        <taxon>Spermatophyta</taxon>
        <taxon>Magnoliopsida</taxon>
        <taxon>eudicotyledons</taxon>
        <taxon>Gunneridae</taxon>
        <taxon>Pentapetalae</taxon>
        <taxon>rosids</taxon>
        <taxon>malvids</taxon>
        <taxon>Sapindales</taxon>
        <taxon>Rutaceae</taxon>
        <taxon>Aurantioideae</taxon>
        <taxon>Citrus</taxon>
    </lineage>
</organism>
<dbReference type="SMR" id="A0A067EDD9"/>
<keyword evidence="11" id="KW-1185">Reference proteome</keyword>
<dbReference type="EMBL" id="KK785044">
    <property type="protein sequence ID" value="KDO51920.1"/>
    <property type="molecule type" value="Genomic_DNA"/>
</dbReference>
<keyword evidence="7 9" id="KW-0418">Kinase</keyword>
<protein>
    <recommendedName>
        <fullName evidence="4">adenylate kinase</fullName>
        <ecNumber evidence="4">2.7.4.3</ecNumber>
    </recommendedName>
    <alternativeName>
        <fullName evidence="8">ATP:AMP phosphotransferase</fullName>
    </alternativeName>
</protein>
<dbReference type="InterPro" id="IPR000850">
    <property type="entry name" value="Adenylat/UMP-CMP_kin"/>
</dbReference>
<dbReference type="HAMAP" id="MF_00235">
    <property type="entry name" value="Adenylate_kinase_Adk"/>
    <property type="match status" value="1"/>
</dbReference>
<comment type="catalytic activity">
    <reaction evidence="1">
        <text>AMP + ATP = 2 ADP</text>
        <dbReference type="Rhea" id="RHEA:12973"/>
        <dbReference type="ChEBI" id="CHEBI:30616"/>
        <dbReference type="ChEBI" id="CHEBI:456215"/>
        <dbReference type="ChEBI" id="CHEBI:456216"/>
        <dbReference type="EC" id="2.7.4.3"/>
    </reaction>
</comment>